<proteinExistence type="predicted"/>
<name>A0A977TFM4_9CAUD</name>
<accession>A0A977TFM4</accession>
<dbReference type="InterPro" id="IPR044925">
    <property type="entry name" value="His-Me_finger_sf"/>
</dbReference>
<evidence type="ECO:0000313" key="1">
    <source>
        <dbReference type="EMBL" id="UXQ88737.1"/>
    </source>
</evidence>
<sequence length="55" mass="6140">MKDIIGYEGKYKVTREGKVYSLVSSSFLTPFKKGDGYPAVILGQKGRESLSMYTD</sequence>
<dbReference type="EMBL" id="ON461912">
    <property type="protein sequence ID" value="UXQ88737.1"/>
    <property type="molecule type" value="Genomic_DNA"/>
</dbReference>
<dbReference type="Gene3D" id="3.90.75.20">
    <property type="match status" value="1"/>
</dbReference>
<dbReference type="Proteomes" id="UP001060583">
    <property type="component" value="Segment"/>
</dbReference>
<organism evidence="1 2">
    <name type="scientific">Salmonella phage PST_H2</name>
    <dbReference type="NCBI Taxonomy" id="2978975"/>
    <lineage>
        <taxon>Viruses</taxon>
        <taxon>Duplodnaviria</taxon>
        <taxon>Heunggongvirae</taxon>
        <taxon>Uroviricota</taxon>
        <taxon>Caudoviricetes</taxon>
        <taxon>Autographivirales</taxon>
        <taxon>Autosignataviridae</taxon>
        <taxon>Molineuxvirinae</taxon>
        <taxon>Guangxivirus</taxon>
        <taxon>Guangxivirus PSTH2</taxon>
    </lineage>
</organism>
<evidence type="ECO:0000313" key="2">
    <source>
        <dbReference type="Proteomes" id="UP001060583"/>
    </source>
</evidence>
<protein>
    <submittedName>
        <fullName evidence="1">Uncharacterized protein</fullName>
    </submittedName>
</protein>
<dbReference type="SUPFAM" id="SSF54060">
    <property type="entry name" value="His-Me finger endonucleases"/>
    <property type="match status" value="1"/>
</dbReference>
<keyword evidence="2" id="KW-1185">Reference proteome</keyword>
<reference evidence="1" key="1">
    <citation type="submission" date="2022-05" db="EMBL/GenBank/DDBJ databases">
        <authorList>
            <person name="Ma D."/>
        </authorList>
    </citation>
    <scope>NUCLEOTIDE SEQUENCE</scope>
</reference>